<evidence type="ECO:0000256" key="8">
    <source>
        <dbReference type="ARBA" id="ARBA00023014"/>
    </source>
</evidence>
<feature type="domain" description="MnmG N-terminal" evidence="9">
    <location>
        <begin position="4"/>
        <end position="181"/>
    </location>
</feature>
<sequence>MPRVIVVGGGWAGCAAAWAARQAGAEVILLERTDMLLGTGLVGGIIRNNGRYTAAEELVALGAGRLLELTDRVARHKNIDFAGHRHATLYDVTRIEPLVRITLVNAGIKLRLKSRVRKVRVIGERIKAVETEEGEEIPGDAFIDATGTAGPPANCRRYGFGCVMCIYRCPTFGGRLSLCALAGVEEYAALRRSGGLGALSGSCKLKKASLAPYLVQILEKEGVVCLPLPSHLKGKKEHLYRKACQQYALEEYVDNLILLDTGPVKLMTPFLPLDDLRQIRGLENACYEDPYAGGIGNSVRFLAMVPREDTMRVKALENVFCAGEKAGPLVGHTEAIVTGTLAGHNAVRFLAGQELLSLPLSLAVGDFITFSREQVECGEGLYRSFTFSGSVYWERMQRLGLYTIDFWNVWKKVEEVGLLGVFAQKIL</sequence>
<dbReference type="STRING" id="698762.SAMN00808754_0992"/>
<dbReference type="GO" id="GO:0016491">
    <property type="term" value="F:oxidoreductase activity"/>
    <property type="evidence" value="ECO:0007669"/>
    <property type="project" value="UniProtKB-KW"/>
</dbReference>
<dbReference type="OrthoDB" id="2181at2"/>
<reference evidence="10 11" key="1">
    <citation type="submission" date="2017-04" db="EMBL/GenBank/DDBJ databases">
        <authorList>
            <person name="Afonso C.L."/>
            <person name="Miller P.J."/>
            <person name="Scott M.A."/>
            <person name="Spackman E."/>
            <person name="Goraichik I."/>
            <person name="Dimitrov K.M."/>
            <person name="Suarez D.L."/>
            <person name="Swayne D.E."/>
        </authorList>
    </citation>
    <scope>NUCLEOTIDE SEQUENCE [LARGE SCALE GENOMIC DNA]</scope>
    <source>
        <strain evidence="10 11">ToBE</strain>
    </source>
</reference>
<evidence type="ECO:0000256" key="1">
    <source>
        <dbReference type="ARBA" id="ARBA00001974"/>
    </source>
</evidence>
<dbReference type="EMBL" id="LT838272">
    <property type="protein sequence ID" value="SMB94227.1"/>
    <property type="molecule type" value="Genomic_DNA"/>
</dbReference>
<comment type="cofactor">
    <cofactor evidence="1">
        <name>FAD</name>
        <dbReference type="ChEBI" id="CHEBI:57692"/>
    </cofactor>
</comment>
<accession>A0A1W1VLJ0</accession>
<evidence type="ECO:0000256" key="7">
    <source>
        <dbReference type="ARBA" id="ARBA00023004"/>
    </source>
</evidence>
<dbReference type="InterPro" id="IPR039650">
    <property type="entry name" value="HdrA-like"/>
</dbReference>
<evidence type="ECO:0000256" key="3">
    <source>
        <dbReference type="ARBA" id="ARBA00022630"/>
    </source>
</evidence>
<dbReference type="InterPro" id="IPR036188">
    <property type="entry name" value="FAD/NAD-bd_sf"/>
</dbReference>
<evidence type="ECO:0000313" key="11">
    <source>
        <dbReference type="Proteomes" id="UP000192569"/>
    </source>
</evidence>
<dbReference type="RefSeq" id="WP_084664491.1">
    <property type="nucleotide sequence ID" value="NZ_LT838272.1"/>
</dbReference>
<evidence type="ECO:0000256" key="5">
    <source>
        <dbReference type="ARBA" id="ARBA00022827"/>
    </source>
</evidence>
<dbReference type="Proteomes" id="UP000192569">
    <property type="component" value="Chromosome I"/>
</dbReference>
<dbReference type="InterPro" id="IPR040131">
    <property type="entry name" value="MnmG_N"/>
</dbReference>
<keyword evidence="7" id="KW-0408">Iron</keyword>
<keyword evidence="5" id="KW-0274">FAD</keyword>
<evidence type="ECO:0000259" key="9">
    <source>
        <dbReference type="Pfam" id="PF01134"/>
    </source>
</evidence>
<dbReference type="GO" id="GO:0051539">
    <property type="term" value="F:4 iron, 4 sulfur cluster binding"/>
    <property type="evidence" value="ECO:0007669"/>
    <property type="project" value="UniProtKB-KW"/>
</dbReference>
<keyword evidence="8" id="KW-0411">Iron-sulfur</keyword>
<keyword evidence="4" id="KW-0479">Metal-binding</keyword>
<keyword evidence="11" id="KW-1185">Reference proteome</keyword>
<dbReference type="GO" id="GO:0046872">
    <property type="term" value="F:metal ion binding"/>
    <property type="evidence" value="ECO:0007669"/>
    <property type="project" value="UniProtKB-KW"/>
</dbReference>
<proteinExistence type="predicted"/>
<keyword evidence="3" id="KW-0285">Flavoprotein</keyword>
<dbReference type="PANTHER" id="PTHR43498:SF1">
    <property type="entry name" value="COB--COM HETERODISULFIDE REDUCTASE IRON-SULFUR SUBUNIT A"/>
    <property type="match status" value="1"/>
</dbReference>
<keyword evidence="2" id="KW-0004">4Fe-4S</keyword>
<feature type="domain" description="MnmG N-terminal" evidence="9">
    <location>
        <begin position="276"/>
        <end position="353"/>
    </location>
</feature>
<organism evidence="10 11">
    <name type="scientific">Thermanaeromonas toyohensis ToBE</name>
    <dbReference type="NCBI Taxonomy" id="698762"/>
    <lineage>
        <taxon>Bacteria</taxon>
        <taxon>Bacillati</taxon>
        <taxon>Bacillota</taxon>
        <taxon>Clostridia</taxon>
        <taxon>Neomoorellales</taxon>
        <taxon>Neomoorellaceae</taxon>
        <taxon>Thermanaeromonas</taxon>
    </lineage>
</organism>
<protein>
    <submittedName>
        <fullName evidence="10">Glucose inhibited division protein A</fullName>
    </submittedName>
</protein>
<evidence type="ECO:0000313" key="10">
    <source>
        <dbReference type="EMBL" id="SMB94227.1"/>
    </source>
</evidence>
<evidence type="ECO:0000256" key="2">
    <source>
        <dbReference type="ARBA" id="ARBA00022485"/>
    </source>
</evidence>
<dbReference type="PANTHER" id="PTHR43498">
    <property type="entry name" value="FERREDOXIN:COB-COM HETERODISULFIDE REDUCTASE SUBUNIT A"/>
    <property type="match status" value="1"/>
</dbReference>
<dbReference type="AlphaFoldDB" id="A0A1W1VLJ0"/>
<gene>
    <name evidence="10" type="ORF">SAMN00808754_0992</name>
</gene>
<keyword evidence="6" id="KW-0560">Oxidoreductase</keyword>
<evidence type="ECO:0000256" key="4">
    <source>
        <dbReference type="ARBA" id="ARBA00022723"/>
    </source>
</evidence>
<dbReference type="SUPFAM" id="SSF51905">
    <property type="entry name" value="FAD/NAD(P)-binding domain"/>
    <property type="match status" value="1"/>
</dbReference>
<evidence type="ECO:0000256" key="6">
    <source>
        <dbReference type="ARBA" id="ARBA00023002"/>
    </source>
</evidence>
<name>A0A1W1VLJ0_9FIRM</name>
<dbReference type="Gene3D" id="3.50.50.60">
    <property type="entry name" value="FAD/NAD(P)-binding domain"/>
    <property type="match status" value="2"/>
</dbReference>
<dbReference type="Pfam" id="PF01134">
    <property type="entry name" value="GIDA"/>
    <property type="match status" value="2"/>
</dbReference>